<evidence type="ECO:0000259" key="15">
    <source>
        <dbReference type="PROSITE" id="PS50952"/>
    </source>
</evidence>
<dbReference type="InterPro" id="IPR000197">
    <property type="entry name" value="Znf_TAZ"/>
</dbReference>
<evidence type="ECO:0000256" key="4">
    <source>
        <dbReference type="ARBA" id="ARBA00022723"/>
    </source>
</evidence>
<feature type="region of interest" description="Disordered" evidence="13">
    <location>
        <begin position="277"/>
        <end position="308"/>
    </location>
</feature>
<protein>
    <recommendedName>
        <fullName evidence="2">histone acetyltransferase</fullName>
        <ecNumber evidence="2">2.3.1.48</ecNumber>
    </recommendedName>
</protein>
<feature type="compositionally biased region" description="Polar residues" evidence="13">
    <location>
        <begin position="240"/>
        <end position="258"/>
    </location>
</feature>
<comment type="catalytic activity">
    <reaction evidence="11">
        <text>L-lysyl-[protein] + acetyl-CoA = N(6)-acetyl-L-lysyl-[protein] + CoA + H(+)</text>
        <dbReference type="Rhea" id="RHEA:45948"/>
        <dbReference type="Rhea" id="RHEA-COMP:9752"/>
        <dbReference type="Rhea" id="RHEA-COMP:10731"/>
        <dbReference type="ChEBI" id="CHEBI:15378"/>
        <dbReference type="ChEBI" id="CHEBI:29969"/>
        <dbReference type="ChEBI" id="CHEBI:57287"/>
        <dbReference type="ChEBI" id="CHEBI:57288"/>
        <dbReference type="ChEBI" id="CHEBI:61930"/>
        <dbReference type="EC" id="2.3.1.48"/>
    </reaction>
</comment>
<dbReference type="EMBL" id="JBAMIC010000013">
    <property type="protein sequence ID" value="KAK7096824.1"/>
    <property type="molecule type" value="Genomic_DNA"/>
</dbReference>
<dbReference type="PANTHER" id="PTHR13808">
    <property type="entry name" value="CBP/P300-RELATED"/>
    <property type="match status" value="1"/>
</dbReference>
<feature type="domain" description="TAZ-type" evidence="14">
    <location>
        <begin position="146"/>
        <end position="231"/>
    </location>
</feature>
<evidence type="ECO:0000313" key="16">
    <source>
        <dbReference type="EMBL" id="KAK7096824.1"/>
    </source>
</evidence>
<dbReference type="GO" id="GO:0004402">
    <property type="term" value="F:histone acetyltransferase activity"/>
    <property type="evidence" value="ECO:0007669"/>
    <property type="project" value="InterPro"/>
</dbReference>
<gene>
    <name evidence="16" type="ORF">V1264_003882</name>
</gene>
<dbReference type="GO" id="GO:0003713">
    <property type="term" value="F:transcription coactivator activity"/>
    <property type="evidence" value="ECO:0007669"/>
    <property type="project" value="TreeGrafter"/>
</dbReference>
<organism evidence="16 17">
    <name type="scientific">Littorina saxatilis</name>
    <dbReference type="NCBI Taxonomy" id="31220"/>
    <lineage>
        <taxon>Eukaryota</taxon>
        <taxon>Metazoa</taxon>
        <taxon>Spiralia</taxon>
        <taxon>Lophotrochozoa</taxon>
        <taxon>Mollusca</taxon>
        <taxon>Gastropoda</taxon>
        <taxon>Caenogastropoda</taxon>
        <taxon>Littorinimorpha</taxon>
        <taxon>Littorinoidea</taxon>
        <taxon>Littorinidae</taxon>
        <taxon>Littorina</taxon>
    </lineage>
</organism>
<dbReference type="PROSITE" id="PS50134">
    <property type="entry name" value="ZF_TAZ"/>
    <property type="match status" value="1"/>
</dbReference>
<dbReference type="SUPFAM" id="SSF47040">
    <property type="entry name" value="Kix domain of CBP (creb binding protein)"/>
    <property type="match status" value="1"/>
</dbReference>
<accession>A0AAN9B1A8</accession>
<evidence type="ECO:0000256" key="1">
    <source>
        <dbReference type="ARBA" id="ARBA00004123"/>
    </source>
</evidence>
<evidence type="ECO:0000256" key="3">
    <source>
        <dbReference type="ARBA" id="ARBA00022679"/>
    </source>
</evidence>
<feature type="compositionally biased region" description="Low complexity" evidence="13">
    <location>
        <begin position="282"/>
        <end position="298"/>
    </location>
</feature>
<dbReference type="GO" id="GO:0045944">
    <property type="term" value="P:positive regulation of transcription by RNA polymerase II"/>
    <property type="evidence" value="ECO:0007669"/>
    <property type="project" value="TreeGrafter"/>
</dbReference>
<dbReference type="GO" id="GO:0005667">
    <property type="term" value="C:transcription regulator complex"/>
    <property type="evidence" value="ECO:0007669"/>
    <property type="project" value="TreeGrafter"/>
</dbReference>
<keyword evidence="17" id="KW-1185">Reference proteome</keyword>
<dbReference type="Gene3D" id="1.10.246.20">
    <property type="entry name" value="Coactivator CBP, KIX domain"/>
    <property type="match status" value="1"/>
</dbReference>
<dbReference type="GO" id="GO:0031490">
    <property type="term" value="F:chromatin DNA binding"/>
    <property type="evidence" value="ECO:0007669"/>
    <property type="project" value="TreeGrafter"/>
</dbReference>
<dbReference type="GO" id="GO:0005634">
    <property type="term" value="C:nucleus"/>
    <property type="evidence" value="ECO:0007669"/>
    <property type="project" value="UniProtKB-SubCell"/>
</dbReference>
<comment type="subcellular location">
    <subcellularLocation>
        <location evidence="1">Nucleus</location>
    </subcellularLocation>
</comment>
<dbReference type="Pfam" id="PF02172">
    <property type="entry name" value="KIX"/>
    <property type="match status" value="1"/>
</dbReference>
<feature type="domain" description="KIX" evidence="15">
    <location>
        <begin position="339"/>
        <end position="418"/>
    </location>
</feature>
<dbReference type="Proteomes" id="UP001374579">
    <property type="component" value="Unassembled WGS sequence"/>
</dbReference>
<evidence type="ECO:0000256" key="11">
    <source>
        <dbReference type="ARBA" id="ARBA00048017"/>
    </source>
</evidence>
<dbReference type="FunFam" id="1.20.1020.10:FF:000002">
    <property type="entry name" value="E1A binding protein p300"/>
    <property type="match status" value="1"/>
</dbReference>
<evidence type="ECO:0000256" key="12">
    <source>
        <dbReference type="PROSITE-ProRule" id="PRU00203"/>
    </source>
</evidence>
<dbReference type="InterPro" id="IPR036529">
    <property type="entry name" value="KIX_dom_sf"/>
</dbReference>
<keyword evidence="8" id="KW-0805">Transcription regulation</keyword>
<evidence type="ECO:0000256" key="13">
    <source>
        <dbReference type="SAM" id="MobiDB-lite"/>
    </source>
</evidence>
<dbReference type="EC" id="2.3.1.48" evidence="2"/>
<evidence type="ECO:0000256" key="6">
    <source>
        <dbReference type="ARBA" id="ARBA00022833"/>
    </source>
</evidence>
<dbReference type="AlphaFoldDB" id="A0AAN9B1A8"/>
<dbReference type="InterPro" id="IPR013178">
    <property type="entry name" value="Histone_AcTrfase_Rtt109/CBP"/>
</dbReference>
<dbReference type="GO" id="GO:0008270">
    <property type="term" value="F:zinc ion binding"/>
    <property type="evidence" value="ECO:0007669"/>
    <property type="project" value="UniProtKB-KW"/>
</dbReference>
<dbReference type="SUPFAM" id="SSF57933">
    <property type="entry name" value="TAZ domain"/>
    <property type="match status" value="1"/>
</dbReference>
<evidence type="ECO:0000256" key="7">
    <source>
        <dbReference type="ARBA" id="ARBA00022853"/>
    </source>
</evidence>
<dbReference type="InterPro" id="IPR003101">
    <property type="entry name" value="KIX_dom"/>
</dbReference>
<evidence type="ECO:0000256" key="2">
    <source>
        <dbReference type="ARBA" id="ARBA00013184"/>
    </source>
</evidence>
<reference evidence="16 17" key="1">
    <citation type="submission" date="2024-02" db="EMBL/GenBank/DDBJ databases">
        <title>Chromosome-scale genome assembly of the rough periwinkle Littorina saxatilis.</title>
        <authorList>
            <person name="De Jode A."/>
            <person name="Faria R."/>
            <person name="Formenti G."/>
            <person name="Sims Y."/>
            <person name="Smith T.P."/>
            <person name="Tracey A."/>
            <person name="Wood J.M.D."/>
            <person name="Zagrodzka Z.B."/>
            <person name="Johannesson K."/>
            <person name="Butlin R.K."/>
            <person name="Leder E.H."/>
        </authorList>
    </citation>
    <scope>NUCLEOTIDE SEQUENCE [LARGE SCALE GENOMIC DNA]</scope>
    <source>
        <strain evidence="16">Snail1</strain>
        <tissue evidence="16">Muscle</tissue>
    </source>
</reference>
<evidence type="ECO:0000256" key="5">
    <source>
        <dbReference type="ARBA" id="ARBA00022771"/>
    </source>
</evidence>
<keyword evidence="9" id="KW-0804">Transcription</keyword>
<dbReference type="PROSITE" id="PS50952">
    <property type="entry name" value="KIX"/>
    <property type="match status" value="1"/>
</dbReference>
<dbReference type="Gene3D" id="1.20.1020.10">
    <property type="entry name" value="TAZ domain"/>
    <property type="match status" value="1"/>
</dbReference>
<keyword evidence="4 12" id="KW-0479">Metal-binding</keyword>
<dbReference type="PANTHER" id="PTHR13808:SF1">
    <property type="entry name" value="HISTONE ACETYLTRANSFERASE"/>
    <property type="match status" value="1"/>
</dbReference>
<dbReference type="SMART" id="SM00551">
    <property type="entry name" value="ZnF_TAZ"/>
    <property type="match status" value="1"/>
</dbReference>
<keyword evidence="7" id="KW-0156">Chromatin regulator</keyword>
<feature type="zinc finger region" description="TAZ-type" evidence="12">
    <location>
        <begin position="146"/>
        <end position="231"/>
    </location>
</feature>
<keyword evidence="3" id="KW-0808">Transferase</keyword>
<evidence type="ECO:0000256" key="8">
    <source>
        <dbReference type="ARBA" id="ARBA00023015"/>
    </source>
</evidence>
<evidence type="ECO:0000313" key="17">
    <source>
        <dbReference type="Proteomes" id="UP001374579"/>
    </source>
</evidence>
<evidence type="ECO:0000256" key="9">
    <source>
        <dbReference type="ARBA" id="ARBA00023163"/>
    </source>
</evidence>
<dbReference type="Pfam" id="PF02135">
    <property type="entry name" value="zf-TAZ"/>
    <property type="match status" value="1"/>
</dbReference>
<sequence>MSLNTRSYTGCDDELHTGLVRETAARLEENMEDHITNGTPAKRSKSEEPTFGNDPAWRQDLGLVNKLQTPRQIQNPGELSREGTGQRQPTADPDKSKLIQQQLVQPPSGGTNQRQPTADPDKSKLIQQQLVQPPPGGTGQRQPTADPDKSKLIQQQLVLLLHAHKCQRREMTNGEQACGLPYCRNMKNVLNHMTTCTRGKSCDVAHCVSSRQIITHWKNCIRTDCPVCLPLKDASDRTKTGQVMPQNPSMPVAPNQPSNVTDATMRRAYESLGLKPTSVNTSMMSGPAPGPSQPASQMPAPPSNNQLPQMMPNAVPSPNPMVKQNHLNVGNQDLTVQPTTRKDWHAQVPQHLRIHLVHKVVQAIFPCPDQEALRDSRMKNLVAYARKVEGDMYETANDKGEYFHLLAEKIYTIQRELEQKRIERLQQRLAARAMRPPRRSHYDFAAGA</sequence>
<feature type="compositionally biased region" description="Polar residues" evidence="13">
    <location>
        <begin position="98"/>
        <end position="116"/>
    </location>
</feature>
<proteinExistence type="predicted"/>
<feature type="compositionally biased region" description="Polar residues" evidence="13">
    <location>
        <begin position="66"/>
        <end position="89"/>
    </location>
</feature>
<keyword evidence="10" id="KW-0539">Nucleus</keyword>
<dbReference type="InterPro" id="IPR035898">
    <property type="entry name" value="TAZ_dom_sf"/>
</dbReference>
<name>A0AAN9B1A8_9CAEN</name>
<keyword evidence="6 12" id="KW-0862">Zinc</keyword>
<dbReference type="GO" id="GO:0000123">
    <property type="term" value="C:histone acetyltransferase complex"/>
    <property type="evidence" value="ECO:0007669"/>
    <property type="project" value="TreeGrafter"/>
</dbReference>
<evidence type="ECO:0000256" key="10">
    <source>
        <dbReference type="ARBA" id="ARBA00023242"/>
    </source>
</evidence>
<feature type="region of interest" description="Disordered" evidence="13">
    <location>
        <begin position="239"/>
        <end position="258"/>
    </location>
</feature>
<evidence type="ECO:0000259" key="14">
    <source>
        <dbReference type="PROSITE" id="PS50134"/>
    </source>
</evidence>
<comment type="caution">
    <text evidence="16">The sequence shown here is derived from an EMBL/GenBank/DDBJ whole genome shotgun (WGS) entry which is preliminary data.</text>
</comment>
<feature type="region of interest" description="Disordered" evidence="13">
    <location>
        <begin position="29"/>
        <end position="123"/>
    </location>
</feature>
<keyword evidence="5 12" id="KW-0863">Zinc-finger</keyword>